<dbReference type="EMBL" id="JH109152">
    <property type="protein sequence ID" value="EGW22564.1"/>
    <property type="molecule type" value="Genomic_DNA"/>
</dbReference>
<protein>
    <submittedName>
        <fullName evidence="2">Uncharacterized protein</fullName>
    </submittedName>
</protein>
<gene>
    <name evidence="2" type="ORF">Mettu_1379</name>
</gene>
<name>G3ITP3_METTV</name>
<keyword evidence="1" id="KW-0812">Transmembrane</keyword>
<dbReference type="HOGENOM" id="CLU_3235965_0_0_6"/>
<accession>G3ITP3</accession>
<dbReference type="STRING" id="697282.Mettu_1379"/>
<organism evidence="2 3">
    <name type="scientific">Methylobacter tundripaludum (strain ATCC BAA-1195 / DSM 17260 / SV96)</name>
    <dbReference type="NCBI Taxonomy" id="697282"/>
    <lineage>
        <taxon>Bacteria</taxon>
        <taxon>Pseudomonadati</taxon>
        <taxon>Pseudomonadota</taxon>
        <taxon>Gammaproteobacteria</taxon>
        <taxon>Methylococcales</taxon>
        <taxon>Methylococcaceae</taxon>
        <taxon>Methylobacter</taxon>
    </lineage>
</organism>
<sequence precursor="true">MTIEIAALLGMGLVALWGLIALLFAIKSAKINHHIDTGAIHSN</sequence>
<reference evidence="2 3" key="1">
    <citation type="submission" date="2011-06" db="EMBL/GenBank/DDBJ databases">
        <title>Genomic sequence of Methylobacter tundripaludum SV96.</title>
        <authorList>
            <consortium name="US DOE Joint Genome Institute"/>
            <person name="Lucas S."/>
            <person name="Han J."/>
            <person name="Lapidus A."/>
            <person name="Cheng J.-F."/>
            <person name="Goodwin L."/>
            <person name="Pitluck S."/>
            <person name="Held B."/>
            <person name="Detter J.C."/>
            <person name="Han C."/>
            <person name="Tapia R."/>
            <person name="Land M."/>
            <person name="Hauser L."/>
            <person name="Kyrpides N."/>
            <person name="Ivanova N."/>
            <person name="Ovchinnikova G."/>
            <person name="Pagani I."/>
            <person name="Klotz M.G."/>
            <person name="Dispirito A.A."/>
            <person name="Murrell J.C."/>
            <person name="Dunfield P."/>
            <person name="Kalyuzhnaya M.G."/>
            <person name="Svenning M."/>
            <person name="Trotsenko Y.A."/>
            <person name="Stein L.Y."/>
            <person name="Woyke T."/>
        </authorList>
    </citation>
    <scope>NUCLEOTIDE SEQUENCE [LARGE SCALE GENOMIC DNA]</scope>
    <source>
        <strain evidence="3">ATCC BAA-1195 / DSM 17260 / SV96</strain>
    </source>
</reference>
<dbReference type="AlphaFoldDB" id="G3ITP3"/>
<dbReference type="RefSeq" id="WP_006890535.1">
    <property type="nucleotide sequence ID" value="NZ_JH109152.1"/>
</dbReference>
<keyword evidence="1" id="KW-1133">Transmembrane helix</keyword>
<evidence type="ECO:0000313" key="3">
    <source>
        <dbReference type="Proteomes" id="UP000004664"/>
    </source>
</evidence>
<keyword evidence="1" id="KW-0472">Membrane</keyword>
<proteinExistence type="predicted"/>
<evidence type="ECO:0000256" key="1">
    <source>
        <dbReference type="SAM" id="Phobius"/>
    </source>
</evidence>
<feature type="transmembrane region" description="Helical" evidence="1">
    <location>
        <begin position="6"/>
        <end position="26"/>
    </location>
</feature>
<evidence type="ECO:0000313" key="2">
    <source>
        <dbReference type="EMBL" id="EGW22564.1"/>
    </source>
</evidence>
<keyword evidence="3" id="KW-1185">Reference proteome</keyword>
<dbReference type="Proteomes" id="UP000004664">
    <property type="component" value="Unassembled WGS sequence"/>
</dbReference>